<evidence type="ECO:0000313" key="1">
    <source>
        <dbReference type="EMBL" id="GFH25406.1"/>
    </source>
</evidence>
<dbReference type="EMBL" id="BLLF01002806">
    <property type="protein sequence ID" value="GFH25406.1"/>
    <property type="molecule type" value="Genomic_DNA"/>
</dbReference>
<sequence length="124" mass="13618">MYTSLLKAKGIPRNGLFGLVYAWMYMRTKTPECGCAEAHSKLVGHVAGHGLVPQIPPLKWKEVHAARCTCYVKVMLAGSTGWVEIHVEGETVLYSSEFSHTVIALVTARMFEVIAACSNLEPPQ</sequence>
<accession>A0A6A0A191</accession>
<name>A0A6A0A191_HAELA</name>
<evidence type="ECO:0000313" key="2">
    <source>
        <dbReference type="Proteomes" id="UP000485058"/>
    </source>
</evidence>
<feature type="non-terminal residue" evidence="1">
    <location>
        <position position="124"/>
    </location>
</feature>
<organism evidence="1 2">
    <name type="scientific">Haematococcus lacustris</name>
    <name type="common">Green alga</name>
    <name type="synonym">Haematococcus pluvialis</name>
    <dbReference type="NCBI Taxonomy" id="44745"/>
    <lineage>
        <taxon>Eukaryota</taxon>
        <taxon>Viridiplantae</taxon>
        <taxon>Chlorophyta</taxon>
        <taxon>core chlorophytes</taxon>
        <taxon>Chlorophyceae</taxon>
        <taxon>CS clade</taxon>
        <taxon>Chlamydomonadales</taxon>
        <taxon>Haematococcaceae</taxon>
        <taxon>Haematococcus</taxon>
    </lineage>
</organism>
<dbReference type="AlphaFoldDB" id="A0A6A0A191"/>
<proteinExistence type="predicted"/>
<feature type="non-terminal residue" evidence="1">
    <location>
        <position position="1"/>
    </location>
</feature>
<comment type="caution">
    <text evidence="1">The sequence shown here is derived from an EMBL/GenBank/DDBJ whole genome shotgun (WGS) entry which is preliminary data.</text>
</comment>
<keyword evidence="2" id="KW-1185">Reference proteome</keyword>
<protein>
    <submittedName>
        <fullName evidence="1">Uncharacterized protein</fullName>
    </submittedName>
</protein>
<dbReference type="Proteomes" id="UP000485058">
    <property type="component" value="Unassembled WGS sequence"/>
</dbReference>
<reference evidence="1 2" key="1">
    <citation type="submission" date="2020-02" db="EMBL/GenBank/DDBJ databases">
        <title>Draft genome sequence of Haematococcus lacustris strain NIES-144.</title>
        <authorList>
            <person name="Morimoto D."/>
            <person name="Nakagawa S."/>
            <person name="Yoshida T."/>
            <person name="Sawayama S."/>
        </authorList>
    </citation>
    <scope>NUCLEOTIDE SEQUENCE [LARGE SCALE GENOMIC DNA]</scope>
    <source>
        <strain evidence="1 2">NIES-144</strain>
    </source>
</reference>
<gene>
    <name evidence="1" type="ORF">HaLaN_23359</name>
</gene>